<proteinExistence type="predicted"/>
<keyword evidence="2" id="KW-1185">Reference proteome</keyword>
<evidence type="ECO:0000313" key="2">
    <source>
        <dbReference type="Proteomes" id="UP001497522"/>
    </source>
</evidence>
<accession>A0ABP1AVH9</accession>
<evidence type="ECO:0008006" key="3">
    <source>
        <dbReference type="Google" id="ProtNLM"/>
    </source>
</evidence>
<dbReference type="InterPro" id="IPR036812">
    <property type="entry name" value="NAD(P)_OxRdtase_dom_sf"/>
</dbReference>
<dbReference type="Proteomes" id="UP001497522">
    <property type="component" value="Chromosome 16"/>
</dbReference>
<dbReference type="InterPro" id="IPR020471">
    <property type="entry name" value="AKR"/>
</dbReference>
<evidence type="ECO:0000313" key="1">
    <source>
        <dbReference type="EMBL" id="CAK9866310.1"/>
    </source>
</evidence>
<protein>
    <recommendedName>
        <fullName evidence="3">NADP-dependent oxidoreductase domain-containing protein</fullName>
    </recommendedName>
</protein>
<gene>
    <name evidence="1" type="ORF">CSSPJE1EN2_LOCUS9305</name>
</gene>
<dbReference type="SUPFAM" id="SSF51430">
    <property type="entry name" value="NAD(P)-linked oxidoreductase"/>
    <property type="match status" value="1"/>
</dbReference>
<dbReference type="EMBL" id="OZ023717">
    <property type="protein sequence ID" value="CAK9866310.1"/>
    <property type="molecule type" value="Genomic_DNA"/>
</dbReference>
<dbReference type="Gene3D" id="3.20.20.100">
    <property type="entry name" value="NADP-dependent oxidoreductase domain"/>
    <property type="match status" value="1"/>
</dbReference>
<reference evidence="1" key="1">
    <citation type="submission" date="2024-03" db="EMBL/GenBank/DDBJ databases">
        <authorList>
            <consortium name="ELIXIR-Norway"/>
            <consortium name="Elixir Norway"/>
        </authorList>
    </citation>
    <scope>NUCLEOTIDE SEQUENCE</scope>
</reference>
<name>A0ABP1AVH9_9BRYO</name>
<dbReference type="PANTHER" id="PTHR11732">
    <property type="entry name" value="ALDO/KETO REDUCTASE"/>
    <property type="match status" value="1"/>
</dbReference>
<sequence length="118" mass="12458">MVRSVKLNSGSSLPILGMGTVALSESQQQVKDALLTAIQVAAAAADADAQAAICYSQVGYRHFDTTMLYGTKAALGDALVEAFSTGLVKCEEIFVTTKLWITDNHPAAVLPALQTSLW</sequence>
<organism evidence="1 2">
    <name type="scientific">Sphagnum jensenii</name>
    <dbReference type="NCBI Taxonomy" id="128206"/>
    <lineage>
        <taxon>Eukaryota</taxon>
        <taxon>Viridiplantae</taxon>
        <taxon>Streptophyta</taxon>
        <taxon>Embryophyta</taxon>
        <taxon>Bryophyta</taxon>
        <taxon>Sphagnophytina</taxon>
        <taxon>Sphagnopsida</taxon>
        <taxon>Sphagnales</taxon>
        <taxon>Sphagnaceae</taxon>
        <taxon>Sphagnum</taxon>
    </lineage>
</organism>